<keyword evidence="3" id="KW-1185">Reference proteome</keyword>
<organism evidence="2 3">
    <name type="scientific">Nonomuraea marmarensis</name>
    <dbReference type="NCBI Taxonomy" id="3351344"/>
    <lineage>
        <taxon>Bacteria</taxon>
        <taxon>Bacillati</taxon>
        <taxon>Actinomycetota</taxon>
        <taxon>Actinomycetes</taxon>
        <taxon>Streptosporangiales</taxon>
        <taxon>Streptosporangiaceae</taxon>
        <taxon>Nonomuraea</taxon>
    </lineage>
</organism>
<gene>
    <name evidence="2" type="ORF">ACFLIM_22615</name>
</gene>
<accession>A0ABW7AF50</accession>
<sequence>MGRHAKPHSPKDQPAEPQEGADQEENHASRGKHAAAVAAKDEK</sequence>
<name>A0ABW7AF50_9ACTN</name>
<dbReference type="Proteomes" id="UP001603978">
    <property type="component" value="Unassembled WGS sequence"/>
</dbReference>
<dbReference type="RefSeq" id="WP_393168442.1">
    <property type="nucleotide sequence ID" value="NZ_JBICRM010000013.1"/>
</dbReference>
<evidence type="ECO:0000313" key="3">
    <source>
        <dbReference type="Proteomes" id="UP001603978"/>
    </source>
</evidence>
<evidence type="ECO:0000313" key="2">
    <source>
        <dbReference type="EMBL" id="MFG1705991.1"/>
    </source>
</evidence>
<reference evidence="2 3" key="1">
    <citation type="submission" date="2024-10" db="EMBL/GenBank/DDBJ databases">
        <authorList>
            <person name="Topkara A.R."/>
            <person name="Saygin H."/>
        </authorList>
    </citation>
    <scope>NUCLEOTIDE SEQUENCE [LARGE SCALE GENOMIC DNA]</scope>
    <source>
        <strain evidence="2 3">M3C6</strain>
    </source>
</reference>
<protein>
    <submittedName>
        <fullName evidence="2">Uncharacterized protein</fullName>
    </submittedName>
</protein>
<dbReference type="EMBL" id="JBICRM010000013">
    <property type="protein sequence ID" value="MFG1705991.1"/>
    <property type="molecule type" value="Genomic_DNA"/>
</dbReference>
<evidence type="ECO:0000256" key="1">
    <source>
        <dbReference type="SAM" id="MobiDB-lite"/>
    </source>
</evidence>
<proteinExistence type="predicted"/>
<comment type="caution">
    <text evidence="2">The sequence shown here is derived from an EMBL/GenBank/DDBJ whole genome shotgun (WGS) entry which is preliminary data.</text>
</comment>
<feature type="region of interest" description="Disordered" evidence="1">
    <location>
        <begin position="1"/>
        <end position="43"/>
    </location>
</feature>